<sequence>MAKLAKKLLKFFMPIATFLLHKSVKLQNGVKKMARHVAWIVAAVLLFGFLTVNAIGNNSTQATRHSDTVFPVGQSDGVSSQEAAECDVAKVWFKNSYGTAFGADSFQEYTEDRIRFGEVLGMENGKPRIVIAIQNPKTTKIKAHSFLLDQRGKMSSQLSMTISKQEWSKMEKIDC</sequence>
<organism evidence="1 2">
    <name type="scientific">Roseovarius phycicola</name>
    <dbReference type="NCBI Taxonomy" id="3080976"/>
    <lineage>
        <taxon>Bacteria</taxon>
        <taxon>Pseudomonadati</taxon>
        <taxon>Pseudomonadota</taxon>
        <taxon>Alphaproteobacteria</taxon>
        <taxon>Rhodobacterales</taxon>
        <taxon>Roseobacteraceae</taxon>
        <taxon>Roseovarius</taxon>
    </lineage>
</organism>
<dbReference type="Proteomes" id="UP001364156">
    <property type="component" value="Chromosome"/>
</dbReference>
<evidence type="ECO:0000313" key="1">
    <source>
        <dbReference type="EMBL" id="WWR47598.1"/>
    </source>
</evidence>
<dbReference type="EMBL" id="CP146069">
    <property type="protein sequence ID" value="WWR47598.1"/>
    <property type="molecule type" value="Genomic_DNA"/>
</dbReference>
<evidence type="ECO:0000313" key="2">
    <source>
        <dbReference type="Proteomes" id="UP001364156"/>
    </source>
</evidence>
<gene>
    <name evidence="1" type="ORF">RZ517_05350</name>
</gene>
<proteinExistence type="predicted"/>
<name>A0ABZ2HPP6_9RHOB</name>
<keyword evidence="2" id="KW-1185">Reference proteome</keyword>
<protein>
    <submittedName>
        <fullName evidence="1">Uncharacterized protein</fullName>
    </submittedName>
</protein>
<reference evidence="1 2" key="1">
    <citation type="submission" date="2023-10" db="EMBL/GenBank/DDBJ databases">
        <title>Roseovarius strain S88 nov., isolated from a marine algae.</title>
        <authorList>
            <person name="Lee M.W."/>
            <person name="Lee J.K."/>
            <person name="Kim J.M."/>
            <person name="Choi D.G."/>
            <person name="Baek J.H."/>
            <person name="Bayburt H."/>
            <person name="Jung J.J."/>
            <person name="Han D.M."/>
            <person name="Jeon C.O."/>
        </authorList>
    </citation>
    <scope>NUCLEOTIDE SEQUENCE [LARGE SCALE GENOMIC DNA]</scope>
    <source>
        <strain evidence="1 2">S88</strain>
    </source>
</reference>
<accession>A0ABZ2HPP6</accession>